<comment type="caution">
    <text evidence="14">The sequence shown here is derived from an EMBL/GenBank/DDBJ whole genome shotgun (WGS) entry which is preliminary data.</text>
</comment>
<evidence type="ECO:0000256" key="10">
    <source>
        <dbReference type="ARBA" id="ARBA00048988"/>
    </source>
</evidence>
<evidence type="ECO:0000259" key="13">
    <source>
        <dbReference type="PROSITE" id="PS51217"/>
    </source>
</evidence>
<dbReference type="PANTHER" id="PTHR11070">
    <property type="entry name" value="UVRD / RECB / PCRA DNA HELICASE FAMILY MEMBER"/>
    <property type="match status" value="1"/>
</dbReference>
<feature type="domain" description="UvrD-like helicase ATP-binding" evidence="12">
    <location>
        <begin position="6"/>
        <end position="294"/>
    </location>
</feature>
<dbReference type="GO" id="GO:0003677">
    <property type="term" value="F:DNA binding"/>
    <property type="evidence" value="ECO:0007669"/>
    <property type="project" value="UniProtKB-KW"/>
</dbReference>
<evidence type="ECO:0000256" key="7">
    <source>
        <dbReference type="ARBA" id="ARBA00023235"/>
    </source>
</evidence>
<dbReference type="CDD" id="cd18807">
    <property type="entry name" value="SF1_C_UvrD"/>
    <property type="match status" value="1"/>
</dbReference>
<dbReference type="EMBL" id="PEZL01000014">
    <property type="protein sequence ID" value="PIS13582.1"/>
    <property type="molecule type" value="Genomic_DNA"/>
</dbReference>
<dbReference type="GO" id="GO:0033202">
    <property type="term" value="C:DNA helicase complex"/>
    <property type="evidence" value="ECO:0007669"/>
    <property type="project" value="TreeGrafter"/>
</dbReference>
<dbReference type="Gene3D" id="1.10.486.10">
    <property type="entry name" value="PCRA, domain 4"/>
    <property type="match status" value="1"/>
</dbReference>
<dbReference type="Pfam" id="PF13361">
    <property type="entry name" value="UvrD_C"/>
    <property type="match status" value="1"/>
</dbReference>
<dbReference type="GO" id="GO:0005829">
    <property type="term" value="C:cytosol"/>
    <property type="evidence" value="ECO:0007669"/>
    <property type="project" value="TreeGrafter"/>
</dbReference>
<dbReference type="CDD" id="cd17932">
    <property type="entry name" value="DEXQc_UvrD"/>
    <property type="match status" value="1"/>
</dbReference>
<evidence type="ECO:0000256" key="11">
    <source>
        <dbReference type="PROSITE-ProRule" id="PRU00560"/>
    </source>
</evidence>
<proteinExistence type="inferred from homology"/>
<dbReference type="EC" id="5.6.2.4" evidence="9"/>
<sequence>MDNILKGLNEPQKEAVLHTRGPLLVVAGAGAGKTKIITHRVANLIKTGVKPENILAVTFTNKAAGEMKSRISQLLKLNLPTGQAGFNSSTPTVGTFHSICARILRENARHIARPRDFSILNKEDSLKIIKKCFKELGVNPKQFNPAKVQNIISKQKSNLIKPDEFMSEDRENFFPKTISALWQEYEKQLHKQKALDFDDLIAKTVFLFQKKPEILGRYEKKWTHFLVDEYQDTNYAQYILTKLLARKNKNICVVGDEDQSIYKFRGADFGNILNFEKDWLNTKVVMLEQNYRSTQNILKTANAVISRNKLRKPKNLFSETEDGEGLTIFDGLNEKEEAEFVAQASENLIQKGLKPQEIAVLYRANFQSRAVEESLLNRGLPYQVIGTKFFERKEVKDIIAYLKAAVNPQDNLSLERIINEPPRGIGRASLINYISERDMAPDKKNKVENFFNLLAKTKKIIAEKTLHESIAWLIKESGYKNHLDDGAEEGITRMENLKELTALSVKYDSAEKFLEDIALLTDQDTMEENKKGIRLMTVHAAKGLEFSCVFITGLEEGLFPFSKPGQTPEDEEEERRLFYVALTRAKKQIFLSFSRSRSFFGGKQMNKPSRFLNDIPEELFKKDTEELPTTNYLEI</sequence>
<dbReference type="Pfam" id="PF00580">
    <property type="entry name" value="UvrD-helicase"/>
    <property type="match status" value="1"/>
</dbReference>
<dbReference type="InterPro" id="IPR014016">
    <property type="entry name" value="UvrD-like_ATP-bd"/>
</dbReference>
<dbReference type="Gene3D" id="1.10.10.160">
    <property type="match status" value="1"/>
</dbReference>
<dbReference type="Gene3D" id="3.40.50.300">
    <property type="entry name" value="P-loop containing nucleotide triphosphate hydrolases"/>
    <property type="match status" value="2"/>
</dbReference>
<keyword evidence="6" id="KW-0238">DNA-binding</keyword>
<evidence type="ECO:0000259" key="12">
    <source>
        <dbReference type="PROSITE" id="PS51198"/>
    </source>
</evidence>
<keyword evidence="7" id="KW-0413">Isomerase</keyword>
<reference evidence="15" key="1">
    <citation type="submission" date="2017-09" db="EMBL/GenBank/DDBJ databases">
        <title>Depth-based differentiation of microbial function through sediment-hosted aquifers and enrichment of novel symbionts in the deep terrestrial subsurface.</title>
        <authorList>
            <person name="Probst A.J."/>
            <person name="Ladd B."/>
            <person name="Jarett J.K."/>
            <person name="Geller-Mcgrath D.E."/>
            <person name="Sieber C.M.K."/>
            <person name="Emerson J.B."/>
            <person name="Anantharaman K."/>
            <person name="Thomas B.C."/>
            <person name="Malmstrom R."/>
            <person name="Stieglmeier M."/>
            <person name="Klingl A."/>
            <person name="Woyke T."/>
            <person name="Ryan C.M."/>
            <person name="Banfield J.F."/>
        </authorList>
    </citation>
    <scope>NUCLEOTIDE SEQUENCE [LARGE SCALE GENOMIC DNA]</scope>
</reference>
<comment type="similarity">
    <text evidence="1">Belongs to the helicase family. UvrD subfamily.</text>
</comment>
<evidence type="ECO:0000313" key="14">
    <source>
        <dbReference type="EMBL" id="PIS13582.1"/>
    </source>
</evidence>
<evidence type="ECO:0000256" key="6">
    <source>
        <dbReference type="ARBA" id="ARBA00023125"/>
    </source>
</evidence>
<gene>
    <name evidence="14" type="ORF">COT67_01060</name>
</gene>
<dbReference type="AlphaFoldDB" id="A0A2H0WLP1"/>
<dbReference type="GO" id="GO:0005524">
    <property type="term" value="F:ATP binding"/>
    <property type="evidence" value="ECO:0007669"/>
    <property type="project" value="UniProtKB-UniRule"/>
</dbReference>
<evidence type="ECO:0000256" key="8">
    <source>
        <dbReference type="ARBA" id="ARBA00034617"/>
    </source>
</evidence>
<comment type="catalytic activity">
    <reaction evidence="10">
        <text>ATP + H2O = ADP + phosphate + H(+)</text>
        <dbReference type="Rhea" id="RHEA:13065"/>
        <dbReference type="ChEBI" id="CHEBI:15377"/>
        <dbReference type="ChEBI" id="CHEBI:15378"/>
        <dbReference type="ChEBI" id="CHEBI:30616"/>
        <dbReference type="ChEBI" id="CHEBI:43474"/>
        <dbReference type="ChEBI" id="CHEBI:456216"/>
        <dbReference type="EC" id="5.6.2.4"/>
    </reaction>
</comment>
<dbReference type="SUPFAM" id="SSF52540">
    <property type="entry name" value="P-loop containing nucleoside triphosphate hydrolases"/>
    <property type="match status" value="1"/>
</dbReference>
<keyword evidence="5 11" id="KW-0067">ATP-binding</keyword>
<dbReference type="GO" id="GO:0000725">
    <property type="term" value="P:recombinational repair"/>
    <property type="evidence" value="ECO:0007669"/>
    <property type="project" value="TreeGrafter"/>
</dbReference>
<feature type="binding site" evidence="11">
    <location>
        <begin position="27"/>
        <end position="34"/>
    </location>
    <ligand>
        <name>ATP</name>
        <dbReference type="ChEBI" id="CHEBI:30616"/>
    </ligand>
</feature>
<keyword evidence="4 11" id="KW-0347">Helicase</keyword>
<organism evidence="14 15">
    <name type="scientific">Candidatus Tagabacteria bacterium CG09_land_8_20_14_0_10_41_14</name>
    <dbReference type="NCBI Taxonomy" id="1975021"/>
    <lineage>
        <taxon>Bacteria</taxon>
        <taxon>Candidatus Tagaibacteriota</taxon>
    </lineage>
</organism>
<evidence type="ECO:0000256" key="5">
    <source>
        <dbReference type="ARBA" id="ARBA00022840"/>
    </source>
</evidence>
<comment type="catalytic activity">
    <reaction evidence="8">
        <text>Couples ATP hydrolysis with the unwinding of duplex DNA by translocating in the 3'-5' direction.</text>
        <dbReference type="EC" id="5.6.2.4"/>
    </reaction>
</comment>
<keyword evidence="2 11" id="KW-0547">Nucleotide-binding</keyword>
<dbReference type="InterPro" id="IPR000212">
    <property type="entry name" value="DNA_helicase_UvrD/REP"/>
</dbReference>
<dbReference type="InterPro" id="IPR014017">
    <property type="entry name" value="DNA_helicase_UvrD-like_C"/>
</dbReference>
<evidence type="ECO:0000256" key="2">
    <source>
        <dbReference type="ARBA" id="ARBA00022741"/>
    </source>
</evidence>
<name>A0A2H0WLP1_9BACT</name>
<evidence type="ECO:0000256" key="1">
    <source>
        <dbReference type="ARBA" id="ARBA00009922"/>
    </source>
</evidence>
<dbReference type="PROSITE" id="PS51198">
    <property type="entry name" value="UVRD_HELICASE_ATP_BIND"/>
    <property type="match status" value="1"/>
</dbReference>
<accession>A0A2H0WLP1</accession>
<evidence type="ECO:0000256" key="4">
    <source>
        <dbReference type="ARBA" id="ARBA00022806"/>
    </source>
</evidence>
<evidence type="ECO:0000313" key="15">
    <source>
        <dbReference type="Proteomes" id="UP000230353"/>
    </source>
</evidence>
<dbReference type="Proteomes" id="UP000230353">
    <property type="component" value="Unassembled WGS sequence"/>
</dbReference>
<dbReference type="PROSITE" id="PS51217">
    <property type="entry name" value="UVRD_HELICASE_CTER"/>
    <property type="match status" value="1"/>
</dbReference>
<feature type="domain" description="UvrD-like helicase C-terminal" evidence="13">
    <location>
        <begin position="295"/>
        <end position="543"/>
    </location>
</feature>
<dbReference type="InterPro" id="IPR013986">
    <property type="entry name" value="DExx_box_DNA_helicase_dom_sf"/>
</dbReference>
<dbReference type="InterPro" id="IPR027417">
    <property type="entry name" value="P-loop_NTPase"/>
</dbReference>
<dbReference type="GO" id="GO:0016887">
    <property type="term" value="F:ATP hydrolysis activity"/>
    <property type="evidence" value="ECO:0007669"/>
    <property type="project" value="RHEA"/>
</dbReference>
<dbReference type="GO" id="GO:0043138">
    <property type="term" value="F:3'-5' DNA helicase activity"/>
    <property type="evidence" value="ECO:0007669"/>
    <property type="project" value="UniProtKB-EC"/>
</dbReference>
<protein>
    <recommendedName>
        <fullName evidence="9">DNA 3'-5' helicase</fullName>
        <ecNumber evidence="9">5.6.2.4</ecNumber>
    </recommendedName>
</protein>
<keyword evidence="3 11" id="KW-0378">Hydrolase</keyword>
<dbReference type="PANTHER" id="PTHR11070:SF2">
    <property type="entry name" value="ATP-DEPENDENT DNA HELICASE SRS2"/>
    <property type="match status" value="1"/>
</dbReference>
<evidence type="ECO:0000256" key="3">
    <source>
        <dbReference type="ARBA" id="ARBA00022801"/>
    </source>
</evidence>
<evidence type="ECO:0000256" key="9">
    <source>
        <dbReference type="ARBA" id="ARBA00034808"/>
    </source>
</evidence>